<evidence type="ECO:0000259" key="12">
    <source>
        <dbReference type="Pfam" id="PF07244"/>
    </source>
</evidence>
<dbReference type="Pfam" id="PF01103">
    <property type="entry name" value="Omp85"/>
    <property type="match status" value="1"/>
</dbReference>
<keyword evidence="5" id="KW-0812">Transmembrane</keyword>
<comment type="similarity">
    <text evidence="2">Belongs to the TamA family.</text>
</comment>
<evidence type="ECO:0000256" key="6">
    <source>
        <dbReference type="ARBA" id="ARBA00022729"/>
    </source>
</evidence>
<dbReference type="InterPro" id="IPR000184">
    <property type="entry name" value="Bac_surfAg_D15"/>
</dbReference>
<evidence type="ECO:0000259" key="13">
    <source>
        <dbReference type="Pfam" id="PF17243"/>
    </source>
</evidence>
<dbReference type="Gene3D" id="2.40.160.50">
    <property type="entry name" value="membrane protein fhac: a member of the omp85/tpsb transporter family"/>
    <property type="match status" value="1"/>
</dbReference>
<evidence type="ECO:0000256" key="5">
    <source>
        <dbReference type="ARBA" id="ARBA00022692"/>
    </source>
</evidence>
<keyword evidence="6" id="KW-0732">Signal</keyword>
<feature type="domain" description="TamA POTRA" evidence="13">
    <location>
        <begin position="8"/>
        <end position="80"/>
    </location>
</feature>
<dbReference type="PANTHER" id="PTHR12815">
    <property type="entry name" value="SORTING AND ASSEMBLY MACHINERY SAMM50 PROTEIN FAMILY MEMBER"/>
    <property type="match status" value="1"/>
</dbReference>
<dbReference type="InterPro" id="IPR035243">
    <property type="entry name" value="TamA_POTRA_Dom_1"/>
</dbReference>
<dbReference type="Pfam" id="PF07244">
    <property type="entry name" value="POTRA"/>
    <property type="match status" value="1"/>
</dbReference>
<evidence type="ECO:0000313" key="14">
    <source>
        <dbReference type="EMBL" id="MFC4656627.1"/>
    </source>
</evidence>
<feature type="domain" description="POTRA" evidence="12">
    <location>
        <begin position="172"/>
        <end position="229"/>
    </location>
</feature>
<keyword evidence="7" id="KW-0472">Membrane</keyword>
<evidence type="ECO:0000256" key="4">
    <source>
        <dbReference type="ARBA" id="ARBA00022452"/>
    </source>
</evidence>
<comment type="subcellular location">
    <subcellularLocation>
        <location evidence="1">Cell outer membrane</location>
    </subcellularLocation>
</comment>
<dbReference type="InterPro" id="IPR010827">
    <property type="entry name" value="BamA/TamA_POTRA"/>
</dbReference>
<keyword evidence="15" id="KW-1185">Reference proteome</keyword>
<sequence>MLLAHSQLELKGASGPLAENIQVYLDRLPDPSNLGSRRFQNQVLQEVKTAARAMGYYRIEVSTELQEKGKKSRLLIQVKPGEAARYKEVQVTVRGEAKNDADFAALIKQHAPKVNHRVHHGRYEELKKQLTSLAIRKGYFQARLTQQELAVAPGLGQGFLRLTFDSGQRFSFGDVQFSGSQIRTERLQALLPFRLGDPYLASSLGELHQKLAESGWFSSIEVDVDDPKDPAQPLQVRVALSPQIRNTVETGVGYSTDLGPRLKLNWNKPWLNDKGHSLSSKMSLSGPEQSIEAGYKLPQQNVSDDYYLVSTGIKNTNLEDTNSAEYNLALERHWLLDNGWYRVASVRWLYEDYTQGSDSGSANLIMPGLGFNRAYDSGGSMPEQAYRYLVNAELSDPTWGSDERFVRLRARAGWIGSFSDDQRWLVKLDAGTILMKSATALPPSLRFFAGGDNSIRGYSYKSISPVAEDGTLTGARYLATAALEYQHRVSGNWWLASFFDAGSAWNDQRDLYRGAGFGVRWASPVGPVRLDFAWGLDLPTGREFQLHFALGPEL</sequence>
<reference evidence="15" key="1">
    <citation type="journal article" date="2019" name="Int. J. Syst. Evol. Microbiol.">
        <title>The Global Catalogue of Microorganisms (GCM) 10K type strain sequencing project: providing services to taxonomists for standard genome sequencing and annotation.</title>
        <authorList>
            <consortium name="The Broad Institute Genomics Platform"/>
            <consortium name="The Broad Institute Genome Sequencing Center for Infectious Disease"/>
            <person name="Wu L."/>
            <person name="Ma J."/>
        </authorList>
    </citation>
    <scope>NUCLEOTIDE SEQUENCE [LARGE SCALE GENOMIC DNA]</scope>
    <source>
        <strain evidence="15">DT28</strain>
    </source>
</reference>
<accession>A0ABV9JQU0</accession>
<evidence type="ECO:0000313" key="15">
    <source>
        <dbReference type="Proteomes" id="UP001595962"/>
    </source>
</evidence>
<comment type="subunit">
    <text evidence="10">Interacts with TamB to form the translocation and assembly module (TAM).</text>
</comment>
<gene>
    <name evidence="14" type="ORF">ACFO3I_16530</name>
</gene>
<evidence type="ECO:0000256" key="3">
    <source>
        <dbReference type="ARBA" id="ARBA00015419"/>
    </source>
</evidence>
<evidence type="ECO:0000256" key="2">
    <source>
        <dbReference type="ARBA" id="ARBA00010248"/>
    </source>
</evidence>
<evidence type="ECO:0000256" key="1">
    <source>
        <dbReference type="ARBA" id="ARBA00004442"/>
    </source>
</evidence>
<dbReference type="RefSeq" id="WP_377336620.1">
    <property type="nucleotide sequence ID" value="NZ_JBHSGB010000017.1"/>
</dbReference>
<evidence type="ECO:0000259" key="11">
    <source>
        <dbReference type="Pfam" id="PF01103"/>
    </source>
</evidence>
<name>A0ABV9JQU0_9GAMM</name>
<protein>
    <recommendedName>
        <fullName evidence="3">Translocation and assembly module subunit TamA</fullName>
    </recommendedName>
    <alternativeName>
        <fullName evidence="9">Autotransporter assembly factor TamA</fullName>
    </alternativeName>
</protein>
<organism evidence="14 15">
    <name type="scientific">Rheinheimera marina</name>
    <dbReference type="NCBI Taxonomy" id="1774958"/>
    <lineage>
        <taxon>Bacteria</taxon>
        <taxon>Pseudomonadati</taxon>
        <taxon>Pseudomonadota</taxon>
        <taxon>Gammaproteobacteria</taxon>
        <taxon>Chromatiales</taxon>
        <taxon>Chromatiaceae</taxon>
        <taxon>Rheinheimera</taxon>
    </lineage>
</organism>
<evidence type="ECO:0000256" key="10">
    <source>
        <dbReference type="ARBA" id="ARBA00093548"/>
    </source>
</evidence>
<evidence type="ECO:0000256" key="9">
    <source>
        <dbReference type="ARBA" id="ARBA00033063"/>
    </source>
</evidence>
<evidence type="ECO:0000256" key="7">
    <source>
        <dbReference type="ARBA" id="ARBA00023136"/>
    </source>
</evidence>
<dbReference type="EMBL" id="JBHSGB010000017">
    <property type="protein sequence ID" value="MFC4656627.1"/>
    <property type="molecule type" value="Genomic_DNA"/>
</dbReference>
<dbReference type="Gene3D" id="3.10.20.310">
    <property type="entry name" value="membrane protein fhac"/>
    <property type="match status" value="3"/>
</dbReference>
<keyword evidence="4" id="KW-1134">Transmembrane beta strand</keyword>
<evidence type="ECO:0000256" key="8">
    <source>
        <dbReference type="ARBA" id="ARBA00023237"/>
    </source>
</evidence>
<dbReference type="Pfam" id="PF17243">
    <property type="entry name" value="POTRA_TamA_1"/>
    <property type="match status" value="1"/>
</dbReference>
<dbReference type="InterPro" id="IPR039910">
    <property type="entry name" value="D15-like"/>
</dbReference>
<dbReference type="PANTHER" id="PTHR12815:SF47">
    <property type="entry name" value="TRANSLOCATION AND ASSEMBLY MODULE SUBUNIT TAMA"/>
    <property type="match status" value="1"/>
</dbReference>
<dbReference type="Proteomes" id="UP001595962">
    <property type="component" value="Unassembled WGS sequence"/>
</dbReference>
<proteinExistence type="inferred from homology"/>
<comment type="caution">
    <text evidence="14">The sequence shown here is derived from an EMBL/GenBank/DDBJ whole genome shotgun (WGS) entry which is preliminary data.</text>
</comment>
<keyword evidence="8" id="KW-0998">Cell outer membrane</keyword>
<feature type="domain" description="Bacterial surface antigen (D15)" evidence="11">
    <location>
        <begin position="247"/>
        <end position="551"/>
    </location>
</feature>